<feature type="domain" description="Helicase ATP-binding" evidence="6">
    <location>
        <begin position="117"/>
        <end position="289"/>
    </location>
</feature>
<gene>
    <name evidence="8" type="ORF">FCL40_14735</name>
</gene>
<dbReference type="PROSITE" id="PS51192">
    <property type="entry name" value="HELICASE_ATP_BIND_1"/>
    <property type="match status" value="1"/>
</dbReference>
<dbReference type="Gene3D" id="3.40.50.10810">
    <property type="entry name" value="Tandem AAA-ATPase domain"/>
    <property type="match status" value="1"/>
</dbReference>
<accession>A0A4U1BAZ5</accession>
<name>A0A4U1BAZ5_9GAMM</name>
<dbReference type="InterPro" id="IPR049730">
    <property type="entry name" value="SNF2/RAD54-like_C"/>
</dbReference>
<dbReference type="Pfam" id="PF00271">
    <property type="entry name" value="Helicase_C"/>
    <property type="match status" value="1"/>
</dbReference>
<dbReference type="AlphaFoldDB" id="A0A4U1BAZ5"/>
<keyword evidence="9" id="KW-1185">Reference proteome</keyword>
<dbReference type="PANTHER" id="PTHR45766">
    <property type="entry name" value="DNA ANNEALING HELICASE AND ENDONUCLEASE ZRANB3 FAMILY MEMBER"/>
    <property type="match status" value="1"/>
</dbReference>
<dbReference type="Gene3D" id="3.40.50.300">
    <property type="entry name" value="P-loop containing nucleotide triphosphate hydrolases"/>
    <property type="match status" value="1"/>
</dbReference>
<dbReference type="SMART" id="SM00490">
    <property type="entry name" value="HELICc"/>
    <property type="match status" value="1"/>
</dbReference>
<dbReference type="InterPro" id="IPR014001">
    <property type="entry name" value="Helicase_ATP-bd"/>
</dbReference>
<feature type="coiled-coil region" evidence="5">
    <location>
        <begin position="866"/>
        <end position="893"/>
    </location>
</feature>
<dbReference type="Pfam" id="PF00176">
    <property type="entry name" value="SNF2-rel_dom"/>
    <property type="match status" value="1"/>
</dbReference>
<dbReference type="InterPro" id="IPR000330">
    <property type="entry name" value="SNF2_N"/>
</dbReference>
<dbReference type="PANTHER" id="PTHR45766:SF6">
    <property type="entry name" value="SWI_SNF-RELATED MATRIX-ASSOCIATED ACTIN-DEPENDENT REGULATOR OF CHROMATIN SUBFAMILY A-LIKE PROTEIN 1"/>
    <property type="match status" value="1"/>
</dbReference>
<evidence type="ECO:0000313" key="9">
    <source>
        <dbReference type="Proteomes" id="UP000305674"/>
    </source>
</evidence>
<dbReference type="InterPro" id="IPR038718">
    <property type="entry name" value="SNF2-like_sf"/>
</dbReference>
<evidence type="ECO:0000259" key="7">
    <source>
        <dbReference type="PROSITE" id="PS51194"/>
    </source>
</evidence>
<evidence type="ECO:0000259" key="6">
    <source>
        <dbReference type="PROSITE" id="PS51192"/>
    </source>
</evidence>
<dbReference type="OrthoDB" id="9814088at2"/>
<keyword evidence="4" id="KW-0067">ATP-binding</keyword>
<dbReference type="InterPro" id="IPR057342">
    <property type="entry name" value="DEXDc_RapA"/>
</dbReference>
<keyword evidence="2" id="KW-0378">Hydrolase</keyword>
<dbReference type="GO" id="GO:0005524">
    <property type="term" value="F:ATP binding"/>
    <property type="evidence" value="ECO:0007669"/>
    <property type="project" value="UniProtKB-KW"/>
</dbReference>
<comment type="caution">
    <text evidence="8">The sequence shown here is derived from an EMBL/GenBank/DDBJ whole genome shotgun (WGS) entry which is preliminary data.</text>
</comment>
<dbReference type="Proteomes" id="UP000305674">
    <property type="component" value="Unassembled WGS sequence"/>
</dbReference>
<dbReference type="SMART" id="SM00487">
    <property type="entry name" value="DEXDc"/>
    <property type="match status" value="1"/>
</dbReference>
<keyword evidence="1" id="KW-0547">Nucleotide-binding</keyword>
<dbReference type="CDD" id="cd18793">
    <property type="entry name" value="SF2_C_SNF"/>
    <property type="match status" value="1"/>
</dbReference>
<evidence type="ECO:0000256" key="5">
    <source>
        <dbReference type="SAM" id="Coils"/>
    </source>
</evidence>
<evidence type="ECO:0000256" key="4">
    <source>
        <dbReference type="ARBA" id="ARBA00022840"/>
    </source>
</evidence>
<keyword evidence="5" id="KW-0175">Coiled coil</keyword>
<keyword evidence="3 8" id="KW-0347">Helicase</keyword>
<protein>
    <submittedName>
        <fullName evidence="8">DEAD/DEAH box helicase</fullName>
    </submittedName>
</protein>
<evidence type="ECO:0000256" key="2">
    <source>
        <dbReference type="ARBA" id="ARBA00022801"/>
    </source>
</evidence>
<dbReference type="InterPro" id="IPR027417">
    <property type="entry name" value="P-loop_NTPase"/>
</dbReference>
<evidence type="ECO:0000256" key="3">
    <source>
        <dbReference type="ARBA" id="ARBA00022806"/>
    </source>
</evidence>
<dbReference type="RefSeq" id="WP_136854059.1">
    <property type="nucleotide sequence ID" value="NZ_SWCI01000011.1"/>
</dbReference>
<evidence type="ECO:0000313" key="8">
    <source>
        <dbReference type="EMBL" id="TKB47989.1"/>
    </source>
</evidence>
<dbReference type="GO" id="GO:0016787">
    <property type="term" value="F:hydrolase activity"/>
    <property type="evidence" value="ECO:0007669"/>
    <property type="project" value="UniProtKB-KW"/>
</dbReference>
<dbReference type="InterPro" id="IPR001650">
    <property type="entry name" value="Helicase_C-like"/>
</dbReference>
<reference evidence="8 9" key="1">
    <citation type="submission" date="2019-04" db="EMBL/GenBank/DDBJ databases">
        <authorList>
            <person name="Hwang J.C."/>
        </authorList>
    </citation>
    <scope>NUCLEOTIDE SEQUENCE [LARGE SCALE GENOMIC DNA]</scope>
    <source>
        <strain evidence="8 9">IMCC35001</strain>
    </source>
</reference>
<dbReference type="CDD" id="cd18011">
    <property type="entry name" value="DEXDc_RapA"/>
    <property type="match status" value="1"/>
</dbReference>
<dbReference type="PROSITE" id="PS51194">
    <property type="entry name" value="HELICASE_CTER"/>
    <property type="match status" value="1"/>
</dbReference>
<evidence type="ECO:0000256" key="1">
    <source>
        <dbReference type="ARBA" id="ARBA00022741"/>
    </source>
</evidence>
<sequence length="950" mass="108640">MEQANYATGMRVEIRNAEWAIRKVDRSSDGGQLLTCDGVSEIVRGKNSCFLTLAEKEITVLDPKETVLQEDDSSNFNASKLYIESKLRERIPTGQALQLGHKAAMDTLPFQLEPTYNALGQPRQRVLIADAVGLGKTLEAGILMSELIRRGRGKRILVLAVKSMLTQFQKEMWSRFSIPLTRLDSVGLQGVRNRIPANHNPFNYYDKAIISIDTLKQDIEYRHHLENARWDIIVIDEAHNVALRGSRSRRHRLASLLANRSDTLILLSATPHDGKPESFASLVDMLDPTAIANHKKYKYDDFKDKNLVVRRFKKDVKDQIAGEFPEREIKVVECPASSAEEWVYDTLVDAKFEQEEGRKGTSRLLKIGFEKTLFSSPMACFETVCKRLEKLQKQNEKGSTKALVNELNELHGLQSALANIGKHNFGKYQQLLGTIKNDLKWRKTDASDRLVIFTESIPTLKFLYESLKEDLNLNPDQIGQLRGDMSDIELMSTVEQFGQANAKVRLLVCSDVASEGINLHHQSYKMIHFDIPWSLMVFQQRNGRIDRYGQEHQPQIRYLVTTAENEKIRGDARIQEVLIEKDQQAQDNIGDASEFTRCHDKDSEEQIIVDALANQEDSAAFLDELFNSNAAQEQDEAFYLSNANQGQTEVETDDGFSLYANDIDYCLQGLKLINAPQVERTGTHSLQMVAPNDLKHRYALLPKQIQPTEANKYTIRLSQDINDINKEIKRCRGTDEAWPQLQYLWAINPVMEWLSDKLRYNFGRKQAPVVRANGRLAPGEDHFVLSGLFPNRRSHAVLNPWLVVSFNHGELTGIESIEQFVVTYPFHQWELANPVTERQPLRQQGLLGDAIDQAIPHFCQLRDERQQQLDQQLMAQTERLRELRQNQQQQLELSLADSKLHETRVQNTRKQALSRIENVFEEHQSWIKDTMQTDPNPYIQVIAVLTGEEA</sequence>
<proteinExistence type="predicted"/>
<dbReference type="GO" id="GO:0004386">
    <property type="term" value="F:helicase activity"/>
    <property type="evidence" value="ECO:0007669"/>
    <property type="project" value="UniProtKB-KW"/>
</dbReference>
<feature type="domain" description="Helicase C-terminal" evidence="7">
    <location>
        <begin position="427"/>
        <end position="593"/>
    </location>
</feature>
<dbReference type="EMBL" id="SWCI01000011">
    <property type="protein sequence ID" value="TKB47989.1"/>
    <property type="molecule type" value="Genomic_DNA"/>
</dbReference>
<organism evidence="8 9">
    <name type="scientific">Ferrimonas sediminicola</name>
    <dbReference type="NCBI Taxonomy" id="2569538"/>
    <lineage>
        <taxon>Bacteria</taxon>
        <taxon>Pseudomonadati</taxon>
        <taxon>Pseudomonadota</taxon>
        <taxon>Gammaproteobacteria</taxon>
        <taxon>Alteromonadales</taxon>
        <taxon>Ferrimonadaceae</taxon>
        <taxon>Ferrimonas</taxon>
    </lineage>
</organism>
<dbReference type="SUPFAM" id="SSF52540">
    <property type="entry name" value="P-loop containing nucleoside triphosphate hydrolases"/>
    <property type="match status" value="1"/>
</dbReference>